<dbReference type="EMBL" id="BJXU01000042">
    <property type="protein sequence ID" value="GEN23472.1"/>
    <property type="molecule type" value="Genomic_DNA"/>
</dbReference>
<evidence type="ECO:0008006" key="3">
    <source>
        <dbReference type="Google" id="ProtNLM"/>
    </source>
</evidence>
<name>A0ABQ0WD48_9GAMM</name>
<reference evidence="1 2" key="1">
    <citation type="submission" date="2019-07" db="EMBL/GenBank/DDBJ databases">
        <title>Whole genome shotgun sequence of Halomonas cupida NBRC 102219.</title>
        <authorList>
            <person name="Hosoyama A."/>
            <person name="Uohara A."/>
            <person name="Ohji S."/>
            <person name="Ichikawa N."/>
        </authorList>
    </citation>
    <scope>NUCLEOTIDE SEQUENCE [LARGE SCALE GENOMIC DNA]</scope>
    <source>
        <strain evidence="1 2">NBRC 102219</strain>
    </source>
</reference>
<comment type="caution">
    <text evidence="1">The sequence shown here is derived from an EMBL/GenBank/DDBJ whole genome shotgun (WGS) entry which is preliminary data.</text>
</comment>
<organism evidence="1 2">
    <name type="scientific">Halomonas cupida</name>
    <dbReference type="NCBI Taxonomy" id="44933"/>
    <lineage>
        <taxon>Bacteria</taxon>
        <taxon>Pseudomonadati</taxon>
        <taxon>Pseudomonadota</taxon>
        <taxon>Gammaproteobacteria</taxon>
        <taxon>Oceanospirillales</taxon>
        <taxon>Halomonadaceae</taxon>
        <taxon>Halomonas</taxon>
    </lineage>
</organism>
<protein>
    <recommendedName>
        <fullName evidence="3">Transposase IS200 like</fullName>
    </recommendedName>
</protein>
<keyword evidence="2" id="KW-1185">Reference proteome</keyword>
<proteinExistence type="predicted"/>
<dbReference type="Proteomes" id="UP000321726">
    <property type="component" value="Unassembled WGS sequence"/>
</dbReference>
<evidence type="ECO:0000313" key="1">
    <source>
        <dbReference type="EMBL" id="GEN23472.1"/>
    </source>
</evidence>
<gene>
    <name evidence="1" type="ORF">HCU01_14210</name>
</gene>
<dbReference type="RefSeq" id="WP_200802172.1">
    <property type="nucleotide sequence ID" value="NZ_BJXU01000042.1"/>
</dbReference>
<accession>A0ABQ0WD48</accession>
<sequence length="46" mass="5194">MTSLAALVLKLRVHLARFHVVFTPNSKHRALVVKTVWGKAREPEDA</sequence>
<evidence type="ECO:0000313" key="2">
    <source>
        <dbReference type="Proteomes" id="UP000321726"/>
    </source>
</evidence>